<dbReference type="RefSeq" id="WP_190825489.1">
    <property type="nucleotide sequence ID" value="NZ_CAWPPI010000013.1"/>
</dbReference>
<accession>A0A8J6XAG7</accession>
<name>A0A8J6XAG7_9CYAN</name>
<evidence type="ECO:0000256" key="1">
    <source>
        <dbReference type="SAM" id="MobiDB-lite"/>
    </source>
</evidence>
<protein>
    <submittedName>
        <fullName evidence="2">Uncharacterized protein</fullName>
    </submittedName>
</protein>
<keyword evidence="3" id="KW-1185">Reference proteome</keyword>
<feature type="compositionally biased region" description="Basic residues" evidence="1">
    <location>
        <begin position="78"/>
        <end position="90"/>
    </location>
</feature>
<dbReference type="EMBL" id="JACXAE010000013">
    <property type="protein sequence ID" value="MBD2771200.1"/>
    <property type="molecule type" value="Genomic_DNA"/>
</dbReference>
<feature type="region of interest" description="Disordered" evidence="1">
    <location>
        <begin position="71"/>
        <end position="90"/>
    </location>
</feature>
<organism evidence="2 3">
    <name type="scientific">Iningainema tapete BLCC-T55</name>
    <dbReference type="NCBI Taxonomy" id="2748662"/>
    <lineage>
        <taxon>Bacteria</taxon>
        <taxon>Bacillati</taxon>
        <taxon>Cyanobacteriota</taxon>
        <taxon>Cyanophyceae</taxon>
        <taxon>Nostocales</taxon>
        <taxon>Scytonemataceae</taxon>
        <taxon>Iningainema tapete</taxon>
    </lineage>
</organism>
<gene>
    <name evidence="2" type="ORF">ICL16_03430</name>
</gene>
<dbReference type="Proteomes" id="UP000629098">
    <property type="component" value="Unassembled WGS sequence"/>
</dbReference>
<evidence type="ECO:0000313" key="2">
    <source>
        <dbReference type="EMBL" id="MBD2771200.1"/>
    </source>
</evidence>
<reference evidence="2" key="1">
    <citation type="submission" date="2020-09" db="EMBL/GenBank/DDBJ databases">
        <title>Iningainema tapete sp. nov. (Scytonemataceae, Cyanobacteria) from greenhouses in central Florida (USA) produces two types of nodularin with biosynthetic potential for microcystin-LR and anabaenopeptins.</title>
        <authorList>
            <person name="Berthold D.E."/>
            <person name="Lefler F.W."/>
            <person name="Huang I.-S."/>
            <person name="Abdulla H."/>
            <person name="Zimba P.V."/>
            <person name="Laughinghouse H.D. IV."/>
        </authorList>
    </citation>
    <scope>NUCLEOTIDE SEQUENCE</scope>
    <source>
        <strain evidence="2">BLCCT55</strain>
    </source>
</reference>
<dbReference type="AlphaFoldDB" id="A0A8J6XAG7"/>
<evidence type="ECO:0000313" key="3">
    <source>
        <dbReference type="Proteomes" id="UP000629098"/>
    </source>
</evidence>
<proteinExistence type="predicted"/>
<sequence>MPELPDLPNSFLGISDAMPFMVQLGYGNVEHIRYAIRKNFFRLGIEVIDARMPQSNRPTYRVNPHLCSLRLHESPAKRNTRKRGRPPKAA</sequence>
<comment type="caution">
    <text evidence="2">The sequence shown here is derived from an EMBL/GenBank/DDBJ whole genome shotgun (WGS) entry which is preliminary data.</text>
</comment>